<accession>A0A2T9X458</accession>
<keyword evidence="2" id="KW-0808">Transferase</keyword>
<gene>
    <name evidence="2" type="ORF">DDW13_05970</name>
</gene>
<dbReference type="GO" id="GO:0016747">
    <property type="term" value="F:acyltransferase activity, transferring groups other than amino-acyl groups"/>
    <property type="evidence" value="ECO:0007669"/>
    <property type="project" value="InterPro"/>
</dbReference>
<name>A0A2T9X458_9CREN</name>
<dbReference type="Proteomes" id="UP000245638">
    <property type="component" value="Unassembled WGS sequence"/>
</dbReference>
<comment type="caution">
    <text evidence="2">The sequence shown here is derived from an EMBL/GenBank/DDBJ whole genome shotgun (WGS) entry which is preliminary data.</text>
</comment>
<dbReference type="Pfam" id="PF00583">
    <property type="entry name" value="Acetyltransf_1"/>
    <property type="match status" value="1"/>
</dbReference>
<evidence type="ECO:0000259" key="1">
    <source>
        <dbReference type="PROSITE" id="PS51186"/>
    </source>
</evidence>
<dbReference type="SUPFAM" id="SSF55729">
    <property type="entry name" value="Acyl-CoA N-acyltransferases (Nat)"/>
    <property type="match status" value="1"/>
</dbReference>
<dbReference type="EMBL" id="QEFD01000177">
    <property type="protein sequence ID" value="PVU74849.1"/>
    <property type="molecule type" value="Genomic_DNA"/>
</dbReference>
<dbReference type="InterPro" id="IPR016181">
    <property type="entry name" value="Acyl_CoA_acyltransferase"/>
</dbReference>
<dbReference type="InterPro" id="IPR000182">
    <property type="entry name" value="GNAT_dom"/>
</dbReference>
<evidence type="ECO:0000313" key="2">
    <source>
        <dbReference type="EMBL" id="PVU74849.1"/>
    </source>
</evidence>
<reference evidence="2 3" key="1">
    <citation type="journal article" date="2015" name="Appl. Environ. Microbiol.">
        <title>Nanoarchaeota, Their Sulfolobales Host, and Nanoarchaeota Virus Distribution across Yellowstone National Park Hot Springs.</title>
        <authorList>
            <person name="Munson-McGee J.H."/>
            <person name="Field E.K."/>
            <person name="Bateson M."/>
            <person name="Rooney C."/>
            <person name="Stepanauskas R."/>
            <person name="Young M.J."/>
        </authorList>
    </citation>
    <scope>NUCLEOTIDE SEQUENCE [LARGE SCALE GENOMIC DNA]</scope>
    <source>
        <strain evidence="2">SCGC AC-742_N10</strain>
    </source>
</reference>
<sequence>MKLKEVIKKSLSPFDSYYALLNLSSSKILVEKEGEEIIGFVELKICEDVGIIFYLGVLPCHRGKGHGKALVKKAEDYFIKKGLSFSLASTRDWNKVAVSLFTSLNYKVFKDDEVSFSVIELLNAYDDNLVLCKELKKGISCESFLSS</sequence>
<dbReference type="CDD" id="cd04301">
    <property type="entry name" value="NAT_SF"/>
    <property type="match status" value="1"/>
</dbReference>
<protein>
    <submittedName>
        <fullName evidence="2">N-acetyltransferase</fullName>
    </submittedName>
</protein>
<dbReference type="PROSITE" id="PS51186">
    <property type="entry name" value="GNAT"/>
    <property type="match status" value="1"/>
</dbReference>
<evidence type="ECO:0000313" key="3">
    <source>
        <dbReference type="Proteomes" id="UP000245638"/>
    </source>
</evidence>
<dbReference type="AlphaFoldDB" id="A0A2T9X458"/>
<proteinExistence type="predicted"/>
<feature type="domain" description="N-acetyltransferase" evidence="1">
    <location>
        <begin position="1"/>
        <end position="125"/>
    </location>
</feature>
<dbReference type="Gene3D" id="3.40.630.30">
    <property type="match status" value="1"/>
</dbReference>
<organism evidence="2 3">
    <name type="scientific">Acidianus hospitalis</name>
    <dbReference type="NCBI Taxonomy" id="563177"/>
    <lineage>
        <taxon>Archaea</taxon>
        <taxon>Thermoproteota</taxon>
        <taxon>Thermoprotei</taxon>
        <taxon>Sulfolobales</taxon>
        <taxon>Sulfolobaceae</taxon>
        <taxon>Acidianus</taxon>
    </lineage>
</organism>